<feature type="compositionally biased region" description="Basic residues" evidence="1">
    <location>
        <begin position="338"/>
        <end position="361"/>
    </location>
</feature>
<feature type="compositionally biased region" description="Polar residues" evidence="1">
    <location>
        <begin position="242"/>
        <end position="252"/>
    </location>
</feature>
<gene>
    <name evidence="2" type="ORF">N7515_000683</name>
</gene>
<feature type="region of interest" description="Disordered" evidence="1">
    <location>
        <begin position="522"/>
        <end position="560"/>
    </location>
</feature>
<feature type="compositionally biased region" description="Polar residues" evidence="1">
    <location>
        <begin position="171"/>
        <end position="186"/>
    </location>
</feature>
<feature type="compositionally biased region" description="Polar residues" evidence="1">
    <location>
        <begin position="530"/>
        <end position="539"/>
    </location>
</feature>
<keyword evidence="3" id="KW-1185">Reference proteome</keyword>
<evidence type="ECO:0008006" key="4">
    <source>
        <dbReference type="Google" id="ProtNLM"/>
    </source>
</evidence>
<dbReference type="RefSeq" id="XP_056526593.1">
    <property type="nucleotide sequence ID" value="XM_056661427.1"/>
</dbReference>
<dbReference type="GeneID" id="81400597"/>
<evidence type="ECO:0000313" key="3">
    <source>
        <dbReference type="Proteomes" id="UP001149079"/>
    </source>
</evidence>
<evidence type="ECO:0000313" key="2">
    <source>
        <dbReference type="EMBL" id="KAJ5146119.1"/>
    </source>
</evidence>
<feature type="compositionally biased region" description="Polar residues" evidence="1">
    <location>
        <begin position="303"/>
        <end position="318"/>
    </location>
</feature>
<feature type="compositionally biased region" description="Polar residues" evidence="1">
    <location>
        <begin position="142"/>
        <end position="152"/>
    </location>
</feature>
<evidence type="ECO:0000256" key="1">
    <source>
        <dbReference type="SAM" id="MobiDB-lite"/>
    </source>
</evidence>
<feature type="compositionally biased region" description="Polar residues" evidence="1">
    <location>
        <begin position="220"/>
        <end position="230"/>
    </location>
</feature>
<reference evidence="2" key="1">
    <citation type="submission" date="2022-11" db="EMBL/GenBank/DDBJ databases">
        <authorList>
            <person name="Petersen C."/>
        </authorList>
    </citation>
    <scope>NUCLEOTIDE SEQUENCE</scope>
    <source>
        <strain evidence="2">IBT 22155</strain>
    </source>
</reference>
<proteinExistence type="predicted"/>
<protein>
    <recommendedName>
        <fullName evidence="4">Nitrogen regulatory protein areA GATA-like domain-containing protein</fullName>
    </recommendedName>
</protein>
<dbReference type="OrthoDB" id="5424234at2759"/>
<feature type="region of interest" description="Disordered" evidence="1">
    <location>
        <begin position="142"/>
        <end position="391"/>
    </location>
</feature>
<dbReference type="Proteomes" id="UP001149079">
    <property type="component" value="Unassembled WGS sequence"/>
</dbReference>
<name>A0A9W9HGH4_9EURO</name>
<feature type="compositionally biased region" description="Polar residues" evidence="1">
    <location>
        <begin position="362"/>
        <end position="372"/>
    </location>
</feature>
<dbReference type="AlphaFoldDB" id="A0A9W9HGH4"/>
<feature type="compositionally biased region" description="Polar residues" evidence="1">
    <location>
        <begin position="550"/>
        <end position="560"/>
    </location>
</feature>
<sequence>MEPKLSHGLVTMTKMACGDELRQETLSIGDYKNLWQAYSTSYLASKDETERRLEHLFWRIWGAQELLYRLNTHTLDRLILRIKAPAPSTETVTVDVRLPPATSTTDDKANVNINSFPIVPHRTTRLLVDTSIGAKITLDPTNSPTPIMSSPSDKFPTTAGYLSPKSPGLTAKSTFMSDNASHQGENAPSGLMAEPTSMPDNASHQDENAPSGLMAEPTSMPDNASRQGGNAPSGLMAEPTFMSDNASHQGENAPSGLMAEPTSMPDNASRQGGNAPSGLMAEPTSMPDDASHQGEKTAPSLMAQPTTIPDNASRQGSKTPPIPMSAPISIPGVSTRQNPKKTPTRNGRGARRRPVFNRRKSSQTTIPKATTASRRRSEPTTQTERFETVNEDSYVELGLLQHLSFRDEDDQVVRDLGRELAPEPKQPGRPSVPLFDEFINEPAVAEDVKDAKKVEPFPRASSLRHKMLSPEQISKVKPSFGVLQSHVDVPGGPRFRTTEVEDDWTDIDAIDATLPITQPFENIVQRETPDGTQTLSTAKQPVRTARRDSLLSSAIQDQKL</sequence>
<comment type="caution">
    <text evidence="2">The sequence shown here is derived from an EMBL/GenBank/DDBJ whole genome shotgun (WGS) entry which is preliminary data.</text>
</comment>
<dbReference type="EMBL" id="JAPQKL010000001">
    <property type="protein sequence ID" value="KAJ5146119.1"/>
    <property type="molecule type" value="Genomic_DNA"/>
</dbReference>
<feature type="compositionally biased region" description="Polar residues" evidence="1">
    <location>
        <begin position="264"/>
        <end position="274"/>
    </location>
</feature>
<organism evidence="2 3">
    <name type="scientific">Penicillium bovifimosum</name>
    <dbReference type="NCBI Taxonomy" id="126998"/>
    <lineage>
        <taxon>Eukaryota</taxon>
        <taxon>Fungi</taxon>
        <taxon>Dikarya</taxon>
        <taxon>Ascomycota</taxon>
        <taxon>Pezizomycotina</taxon>
        <taxon>Eurotiomycetes</taxon>
        <taxon>Eurotiomycetidae</taxon>
        <taxon>Eurotiales</taxon>
        <taxon>Aspergillaceae</taxon>
        <taxon>Penicillium</taxon>
    </lineage>
</organism>
<accession>A0A9W9HGH4</accession>
<reference evidence="2" key="2">
    <citation type="journal article" date="2023" name="IMA Fungus">
        <title>Comparative genomic study of the Penicillium genus elucidates a diverse pangenome and 15 lateral gene transfer events.</title>
        <authorList>
            <person name="Petersen C."/>
            <person name="Sorensen T."/>
            <person name="Nielsen M.R."/>
            <person name="Sondergaard T.E."/>
            <person name="Sorensen J.L."/>
            <person name="Fitzpatrick D.A."/>
            <person name="Frisvad J.C."/>
            <person name="Nielsen K.L."/>
        </authorList>
    </citation>
    <scope>NUCLEOTIDE SEQUENCE</scope>
    <source>
        <strain evidence="2">IBT 22155</strain>
    </source>
</reference>